<dbReference type="GO" id="GO:0003824">
    <property type="term" value="F:catalytic activity"/>
    <property type="evidence" value="ECO:0007669"/>
    <property type="project" value="InterPro"/>
</dbReference>
<dbReference type="GO" id="GO:0030170">
    <property type="term" value="F:pyridoxal phosphate binding"/>
    <property type="evidence" value="ECO:0007669"/>
    <property type="project" value="InterPro"/>
</dbReference>
<protein>
    <submittedName>
        <fullName evidence="2">MOSC domain-containing protein</fullName>
    </submittedName>
</protein>
<gene>
    <name evidence="2" type="ORF">BWZ43_14040</name>
</gene>
<dbReference type="Gene3D" id="2.40.33.20">
    <property type="entry name" value="PK beta-barrel domain-like"/>
    <property type="match status" value="1"/>
</dbReference>
<dbReference type="PANTHER" id="PTHR30212:SF2">
    <property type="entry name" value="PROTEIN YIIM"/>
    <property type="match status" value="1"/>
</dbReference>
<dbReference type="GO" id="GO:0030151">
    <property type="term" value="F:molybdenum ion binding"/>
    <property type="evidence" value="ECO:0007669"/>
    <property type="project" value="InterPro"/>
</dbReference>
<evidence type="ECO:0000259" key="1">
    <source>
        <dbReference type="PROSITE" id="PS51340"/>
    </source>
</evidence>
<feature type="domain" description="MOSC" evidence="1">
    <location>
        <begin position="28"/>
        <end position="162"/>
    </location>
</feature>
<accession>A0A8E2LEI0</accession>
<evidence type="ECO:0000313" key="3">
    <source>
        <dbReference type="Proteomes" id="UP000189761"/>
    </source>
</evidence>
<dbReference type="AlphaFoldDB" id="A0A8E2LEI0"/>
<dbReference type="InterPro" id="IPR005302">
    <property type="entry name" value="MoCF_Sase_C"/>
</dbReference>
<keyword evidence="3" id="KW-1185">Reference proteome</keyword>
<dbReference type="InterPro" id="IPR052353">
    <property type="entry name" value="Benzoxazolinone_Detox_Enz"/>
</dbReference>
<dbReference type="EMBL" id="MTLA01000164">
    <property type="protein sequence ID" value="OOP67777.1"/>
    <property type="molecule type" value="Genomic_DNA"/>
</dbReference>
<dbReference type="InterPro" id="IPR011037">
    <property type="entry name" value="Pyrv_Knase-like_insert_dom_sf"/>
</dbReference>
<comment type="caution">
    <text evidence="2">The sequence shown here is derived from an EMBL/GenBank/DDBJ whole genome shotgun (WGS) entry which is preliminary data.</text>
</comment>
<dbReference type="Proteomes" id="UP000189761">
    <property type="component" value="Unassembled WGS sequence"/>
</dbReference>
<dbReference type="SUPFAM" id="SSF50800">
    <property type="entry name" value="PK beta-barrel domain-like"/>
    <property type="match status" value="1"/>
</dbReference>
<dbReference type="PANTHER" id="PTHR30212">
    <property type="entry name" value="PROTEIN YIIM"/>
    <property type="match status" value="1"/>
</dbReference>
<dbReference type="RefSeq" id="WP_078110467.1">
    <property type="nucleotide sequence ID" value="NZ_CP065424.1"/>
</dbReference>
<name>A0A8E2LEI0_9BACI</name>
<evidence type="ECO:0000313" key="2">
    <source>
        <dbReference type="EMBL" id="OOP67777.1"/>
    </source>
</evidence>
<dbReference type="PROSITE" id="PS51340">
    <property type="entry name" value="MOSC"/>
    <property type="match status" value="1"/>
</dbReference>
<organism evidence="2 3">
    <name type="scientific">Heyndrickxia oleronia</name>
    <dbReference type="NCBI Taxonomy" id="38875"/>
    <lineage>
        <taxon>Bacteria</taxon>
        <taxon>Bacillati</taxon>
        <taxon>Bacillota</taxon>
        <taxon>Bacilli</taxon>
        <taxon>Bacillales</taxon>
        <taxon>Bacillaceae</taxon>
        <taxon>Heyndrickxia</taxon>
    </lineage>
</organism>
<sequence>MMKIIRLNIGKPKISTYKSKEFLTGIGKESISEALLLKDQFVGDGVANPAFHGGPDRAVCFYPYEHYKQWEEEFNRTLSIPAFGENLTVSGMLEKDICIGDIFQIGETIVQITQGRVPCSTISKYNSLDSLLKRTVDTCYTGYFARVLKEGMIREDSSIKLIKPHPMQVSVYDTMNALFFVDHLQSMEKIIEVPELADAMRKSFVKKLNKLKV</sequence>
<dbReference type="Pfam" id="PF03473">
    <property type="entry name" value="MOSC"/>
    <property type="match status" value="1"/>
</dbReference>
<proteinExistence type="predicted"/>
<reference evidence="2 3" key="1">
    <citation type="submission" date="2017-01" db="EMBL/GenBank/DDBJ databases">
        <title>Draft genome sequence of Bacillus oleronius.</title>
        <authorList>
            <person name="Allam M."/>
        </authorList>
    </citation>
    <scope>NUCLEOTIDE SEQUENCE [LARGE SCALE GENOMIC DNA]</scope>
    <source>
        <strain evidence="2 3">DSM 9356</strain>
    </source>
</reference>